<dbReference type="EMBL" id="ACLA01000033">
    <property type="protein sequence ID" value="EEQ47631.1"/>
    <property type="molecule type" value="Genomic_DNA"/>
</dbReference>
<protein>
    <recommendedName>
        <fullName evidence="3">YdjC-like protein</fullName>
    </recommendedName>
</protein>
<proteinExistence type="predicted"/>
<reference evidence="1 2" key="1">
    <citation type="submission" date="2009-04" db="EMBL/GenBank/DDBJ databases">
        <authorList>
            <person name="Qin X."/>
            <person name="Bachman B."/>
            <person name="Battles P."/>
            <person name="Bell A."/>
            <person name="Bess C."/>
            <person name="Bickham C."/>
            <person name="Chaboub L."/>
            <person name="Chen D."/>
            <person name="Coyle M."/>
            <person name="Deiros D.R."/>
            <person name="Dinh H."/>
            <person name="Forbes L."/>
            <person name="Fowler G."/>
            <person name="Francisco L."/>
            <person name="Fu Q."/>
            <person name="Gubbala S."/>
            <person name="Hale W."/>
            <person name="Han Y."/>
            <person name="Hemphill L."/>
            <person name="Highlander S.K."/>
            <person name="Hirani K."/>
            <person name="Hogues M."/>
            <person name="Jackson L."/>
            <person name="Jakkamsetti A."/>
            <person name="Javaid M."/>
            <person name="Jiang H."/>
            <person name="Korchina V."/>
            <person name="Kovar C."/>
            <person name="Lara F."/>
            <person name="Lee S."/>
            <person name="Mata R."/>
            <person name="Mathew T."/>
            <person name="Moen C."/>
            <person name="Morales K."/>
            <person name="Munidasa M."/>
            <person name="Nazareth L."/>
            <person name="Ngo R."/>
            <person name="Nguyen L."/>
            <person name="Okwuonu G."/>
            <person name="Ongeri F."/>
            <person name="Patil S."/>
            <person name="Petrosino J."/>
            <person name="Pham C."/>
            <person name="Pham P."/>
            <person name="Pu L.-L."/>
            <person name="Puazo M."/>
            <person name="Raj R."/>
            <person name="Reid J."/>
            <person name="Rouhana J."/>
            <person name="Saada N."/>
            <person name="Shang Y."/>
            <person name="Simmons D."/>
            <person name="Thornton R."/>
            <person name="Warren J."/>
            <person name="Weissenberger G."/>
            <person name="Zhang J."/>
            <person name="Zhang L."/>
            <person name="Zhou C."/>
            <person name="Zhu D."/>
            <person name="Muzny D."/>
            <person name="Worley K."/>
            <person name="Gibbs R."/>
        </authorList>
    </citation>
    <scope>NUCLEOTIDE SEQUENCE [LARGE SCALE GENOMIC DNA]</scope>
    <source>
        <strain evidence="1 2">ATCC 43531</strain>
    </source>
</reference>
<evidence type="ECO:0000313" key="1">
    <source>
        <dbReference type="EMBL" id="EEQ47631.1"/>
    </source>
</evidence>
<evidence type="ECO:0000313" key="2">
    <source>
        <dbReference type="Proteomes" id="UP000005309"/>
    </source>
</evidence>
<dbReference type="Proteomes" id="UP000005309">
    <property type="component" value="Unassembled WGS sequence"/>
</dbReference>
<name>C4V633_9FIRM</name>
<dbReference type="Pfam" id="PF22537">
    <property type="entry name" value="WbmS-like"/>
    <property type="match status" value="1"/>
</dbReference>
<gene>
    <name evidence="1" type="ORF">HMPREF0908_1933</name>
</gene>
<keyword evidence="2" id="KW-1185">Reference proteome</keyword>
<dbReference type="STRING" id="638302.HMPREF0908_1933"/>
<dbReference type="AlphaFoldDB" id="C4V633"/>
<accession>C4V633</accession>
<comment type="caution">
    <text evidence="1">The sequence shown here is derived from an EMBL/GenBank/DDBJ whole genome shotgun (WGS) entry which is preliminary data.</text>
</comment>
<sequence length="256" mass="29672">MNMNNVALIKAAFKDLDAFSVTMDVDWASDYVIKEAVTFFQGCQIPLTLFFTHTSPYIHHLIRTESVSYGIHPNFIQPSSQGEDKEAVIHYCMTHFPQAEAFRAHRWYADNDIYTELYNRGIRYESNLCTMLDVIPPFVHRSGMVSFPAFFEDGAYLYHGLDLNFSSVKSYFEQPGVKVINIHPMHLLINTPDFQYMRDIKDSVSRDVWNSISDEIIEQIRNKAARGITDFITELADYLVQKNVPQYTLAQLYHMI</sequence>
<dbReference type="eggNOG" id="ENOG50329KE">
    <property type="taxonomic scope" value="Bacteria"/>
</dbReference>
<dbReference type="OrthoDB" id="9805877at2"/>
<dbReference type="HOGENOM" id="CLU_1169203_0_0_9"/>
<dbReference type="InterPro" id="IPR054492">
    <property type="entry name" value="WbmS-like"/>
</dbReference>
<dbReference type="Gene3D" id="3.20.20.370">
    <property type="entry name" value="Glycoside hydrolase/deacetylase"/>
    <property type="match status" value="1"/>
</dbReference>
<organism evidence="1 2">
    <name type="scientific">Selenomonas flueggei ATCC 43531</name>
    <dbReference type="NCBI Taxonomy" id="638302"/>
    <lineage>
        <taxon>Bacteria</taxon>
        <taxon>Bacillati</taxon>
        <taxon>Bacillota</taxon>
        <taxon>Negativicutes</taxon>
        <taxon>Selenomonadales</taxon>
        <taxon>Selenomonadaceae</taxon>
        <taxon>Selenomonas</taxon>
    </lineage>
</organism>
<evidence type="ECO:0008006" key="3">
    <source>
        <dbReference type="Google" id="ProtNLM"/>
    </source>
</evidence>